<sequence length="83" mass="10063">MAIARLLHIKQVIKREDYNRNRKQTRSHLMKNASYPNKDERQKRFMSYFTLVNFKRAFNCNLIKAQSYGMFGVFWQTQNRLAT</sequence>
<gene>
    <name evidence="1" type="ORF">EB796_020090</name>
</gene>
<dbReference type="Proteomes" id="UP000593567">
    <property type="component" value="Unassembled WGS sequence"/>
</dbReference>
<reference evidence="1" key="1">
    <citation type="submission" date="2020-06" db="EMBL/GenBank/DDBJ databases">
        <title>Draft genome of Bugula neritina, a colonial animal packing powerful symbionts and potential medicines.</title>
        <authorList>
            <person name="Rayko M."/>
        </authorList>
    </citation>
    <scope>NUCLEOTIDE SEQUENCE [LARGE SCALE GENOMIC DNA]</scope>
    <source>
        <strain evidence="1">Kwan_BN1</strain>
    </source>
</reference>
<dbReference type="AlphaFoldDB" id="A0A7J7J638"/>
<proteinExistence type="predicted"/>
<accession>A0A7J7J638</accession>
<dbReference type="EMBL" id="VXIV02002995">
    <property type="protein sequence ID" value="KAF6021603.1"/>
    <property type="molecule type" value="Genomic_DNA"/>
</dbReference>
<name>A0A7J7J638_BUGNE</name>
<comment type="caution">
    <text evidence="1">The sequence shown here is derived from an EMBL/GenBank/DDBJ whole genome shotgun (WGS) entry which is preliminary data.</text>
</comment>
<evidence type="ECO:0000313" key="2">
    <source>
        <dbReference type="Proteomes" id="UP000593567"/>
    </source>
</evidence>
<keyword evidence="2" id="KW-1185">Reference proteome</keyword>
<protein>
    <submittedName>
        <fullName evidence="1">Uncharacterized protein</fullName>
    </submittedName>
</protein>
<evidence type="ECO:0000313" key="1">
    <source>
        <dbReference type="EMBL" id="KAF6021603.1"/>
    </source>
</evidence>
<organism evidence="1 2">
    <name type="scientific">Bugula neritina</name>
    <name type="common">Brown bryozoan</name>
    <name type="synonym">Sertularia neritina</name>
    <dbReference type="NCBI Taxonomy" id="10212"/>
    <lineage>
        <taxon>Eukaryota</taxon>
        <taxon>Metazoa</taxon>
        <taxon>Spiralia</taxon>
        <taxon>Lophotrochozoa</taxon>
        <taxon>Bryozoa</taxon>
        <taxon>Gymnolaemata</taxon>
        <taxon>Cheilostomatida</taxon>
        <taxon>Flustrina</taxon>
        <taxon>Buguloidea</taxon>
        <taxon>Bugulidae</taxon>
        <taxon>Bugula</taxon>
    </lineage>
</organism>